<evidence type="ECO:0000313" key="10">
    <source>
        <dbReference type="EMBL" id="ENO90316.1"/>
    </source>
</evidence>
<feature type="non-terminal residue" evidence="10">
    <location>
        <position position="1"/>
    </location>
</feature>
<feature type="domain" description="ComEC/Rec2-related protein" evidence="8">
    <location>
        <begin position="99"/>
        <end position="362"/>
    </location>
</feature>
<dbReference type="NCBIfam" id="TIGR00360">
    <property type="entry name" value="ComEC_N-term"/>
    <property type="match status" value="1"/>
</dbReference>
<dbReference type="SUPFAM" id="SSF56281">
    <property type="entry name" value="Metallo-hydrolase/oxidoreductase"/>
    <property type="match status" value="1"/>
</dbReference>
<feature type="domain" description="DUF4131" evidence="9">
    <location>
        <begin position="12"/>
        <end position="58"/>
    </location>
</feature>
<gene>
    <name evidence="10" type="ORF">C667_23294</name>
</gene>
<comment type="subcellular location">
    <subcellularLocation>
        <location evidence="1">Cell membrane</location>
        <topology evidence="1">Multi-pass membrane protein</topology>
    </subcellularLocation>
</comment>
<evidence type="ECO:0000259" key="8">
    <source>
        <dbReference type="Pfam" id="PF03772"/>
    </source>
</evidence>
<dbReference type="EMBL" id="AMXF01000446">
    <property type="protein sequence ID" value="ENO90316.1"/>
    <property type="molecule type" value="Genomic_DNA"/>
</dbReference>
<protein>
    <submittedName>
        <fullName evidence="10">DNA internalization-related competence protein ComEC/Rec2</fullName>
    </submittedName>
</protein>
<name>N6Y7R7_9RHOO</name>
<accession>N6Y7R7</accession>
<dbReference type="Proteomes" id="UP000013047">
    <property type="component" value="Unassembled WGS sequence"/>
</dbReference>
<feature type="domain" description="Metallo-beta-lactamase" evidence="7">
    <location>
        <begin position="396"/>
        <end position="467"/>
    </location>
</feature>
<keyword evidence="2" id="KW-1003">Cell membrane</keyword>
<dbReference type="Pfam" id="PF03772">
    <property type="entry name" value="Competence"/>
    <property type="match status" value="1"/>
</dbReference>
<keyword evidence="3 6" id="KW-0812">Transmembrane</keyword>
<evidence type="ECO:0000256" key="5">
    <source>
        <dbReference type="ARBA" id="ARBA00023136"/>
    </source>
</evidence>
<keyword evidence="5 6" id="KW-0472">Membrane</keyword>
<dbReference type="GO" id="GO:0005886">
    <property type="term" value="C:plasma membrane"/>
    <property type="evidence" value="ECO:0007669"/>
    <property type="project" value="UniProtKB-SubCell"/>
</dbReference>
<evidence type="ECO:0000256" key="6">
    <source>
        <dbReference type="SAM" id="Phobius"/>
    </source>
</evidence>
<evidence type="ECO:0000256" key="4">
    <source>
        <dbReference type="ARBA" id="ARBA00022989"/>
    </source>
</evidence>
<evidence type="ECO:0000259" key="7">
    <source>
        <dbReference type="Pfam" id="PF00753"/>
    </source>
</evidence>
<evidence type="ECO:0000313" key="11">
    <source>
        <dbReference type="Proteomes" id="UP000013047"/>
    </source>
</evidence>
<dbReference type="PANTHER" id="PTHR30619">
    <property type="entry name" value="DNA INTERNALIZATION/COMPETENCE PROTEIN COMEC/REC2"/>
    <property type="match status" value="1"/>
</dbReference>
<sequence length="482" mass="50770">DGDPGAPPMLPMPRPGERWALAVRLGRPHGLANPSGFDYEAWLLERGVRATGSVRGSGRLLDERPATLMQHVHRLRGTVRERMLAALPEGGQRGLLVALAVGDQQGIDAAGWEIFRRTGVAHLVSISGLHVALVAMFCGGLAGMVWRRLPALVLRMPVQRAGALAGLAGATVYALLAGMGVPVLRAWLMLLVGALALFVGRRIAPSRVLAVALLVVLAVDPWAVLSAGFWLSFGAVAVILAVLGGRVAAPAGWRGALRVQLAISFALVPLLLAQFQSVPLLSPLANLIAIPLVSFVVTPLVLLAIPWPTPLLLVPADFAAGWMMEFLAPLAALEMAVVERAVPPPWLFGGALAAVAMLLLPRASPGRLVAPALLAGLLFWQPPRPQEGGFRAWVLDVGQGLAVHVQTRAHDLLYDSGPPFGSATDAAERVILPWLRAAGVRRLDRLVLSHADSDHAGGAASLLGAMPVEAVLAGQARDARER</sequence>
<evidence type="ECO:0000259" key="9">
    <source>
        <dbReference type="Pfam" id="PF13567"/>
    </source>
</evidence>
<evidence type="ECO:0000256" key="3">
    <source>
        <dbReference type="ARBA" id="ARBA00022692"/>
    </source>
</evidence>
<dbReference type="InterPro" id="IPR004477">
    <property type="entry name" value="ComEC_N"/>
</dbReference>
<dbReference type="Pfam" id="PF13567">
    <property type="entry name" value="DUF4131"/>
    <property type="match status" value="1"/>
</dbReference>
<organism evidence="10 11">
    <name type="scientific">Thauera phenylacetica B4P</name>
    <dbReference type="NCBI Taxonomy" id="1234382"/>
    <lineage>
        <taxon>Bacteria</taxon>
        <taxon>Pseudomonadati</taxon>
        <taxon>Pseudomonadota</taxon>
        <taxon>Betaproteobacteria</taxon>
        <taxon>Rhodocyclales</taxon>
        <taxon>Zoogloeaceae</taxon>
        <taxon>Thauera</taxon>
    </lineage>
</organism>
<dbReference type="GO" id="GO:0030420">
    <property type="term" value="P:establishment of competence for transformation"/>
    <property type="evidence" value="ECO:0007669"/>
    <property type="project" value="InterPro"/>
</dbReference>
<reference evidence="10 11" key="1">
    <citation type="submission" date="2012-09" db="EMBL/GenBank/DDBJ databases">
        <title>Draft Genome Sequences of 6 Strains from Genus Thauera.</title>
        <authorList>
            <person name="Liu B."/>
            <person name="Shapleigh J.P."/>
            <person name="Frostegard A.H."/>
        </authorList>
    </citation>
    <scope>NUCLEOTIDE SEQUENCE [LARGE SCALE GENOMIC DNA]</scope>
    <source>
        <strain evidence="10 11">B4P</strain>
    </source>
</reference>
<dbReference type="OrthoDB" id="9761531at2"/>
<dbReference type="InterPro" id="IPR004797">
    <property type="entry name" value="Competence_ComEC/Rec2"/>
</dbReference>
<proteinExistence type="predicted"/>
<dbReference type="PANTHER" id="PTHR30619:SF1">
    <property type="entry name" value="RECOMBINATION PROTEIN 2"/>
    <property type="match status" value="1"/>
</dbReference>
<keyword evidence="11" id="KW-1185">Reference proteome</keyword>
<comment type="caution">
    <text evidence="10">The sequence shown here is derived from an EMBL/GenBank/DDBJ whole genome shotgun (WGS) entry which is preliminary data.</text>
</comment>
<feature type="transmembrane region" description="Helical" evidence="6">
    <location>
        <begin position="261"/>
        <end position="278"/>
    </location>
</feature>
<feature type="transmembrane region" description="Helical" evidence="6">
    <location>
        <begin position="207"/>
        <end position="224"/>
    </location>
</feature>
<feature type="transmembrane region" description="Helical" evidence="6">
    <location>
        <begin position="230"/>
        <end position="249"/>
    </location>
</feature>
<dbReference type="InterPro" id="IPR036866">
    <property type="entry name" value="RibonucZ/Hydroxyglut_hydro"/>
</dbReference>
<dbReference type="Pfam" id="PF00753">
    <property type="entry name" value="Lactamase_B"/>
    <property type="match status" value="1"/>
</dbReference>
<dbReference type="AlphaFoldDB" id="N6Y7R7"/>
<feature type="transmembrane region" description="Helical" evidence="6">
    <location>
        <begin position="284"/>
        <end position="305"/>
    </location>
</feature>
<dbReference type="InterPro" id="IPR052159">
    <property type="entry name" value="Competence_DNA_uptake"/>
</dbReference>
<dbReference type="InterPro" id="IPR001279">
    <property type="entry name" value="Metallo-B-lactamas"/>
</dbReference>
<dbReference type="Gene3D" id="3.60.15.10">
    <property type="entry name" value="Ribonuclease Z/Hydroxyacylglutathione hydrolase-like"/>
    <property type="match status" value="1"/>
</dbReference>
<dbReference type="NCBIfam" id="TIGR00361">
    <property type="entry name" value="ComEC_Rec2"/>
    <property type="match status" value="1"/>
</dbReference>
<evidence type="ECO:0000256" key="1">
    <source>
        <dbReference type="ARBA" id="ARBA00004651"/>
    </source>
</evidence>
<evidence type="ECO:0000256" key="2">
    <source>
        <dbReference type="ARBA" id="ARBA00022475"/>
    </source>
</evidence>
<keyword evidence="4 6" id="KW-1133">Transmembrane helix</keyword>
<feature type="non-terminal residue" evidence="10">
    <location>
        <position position="482"/>
    </location>
</feature>
<dbReference type="InterPro" id="IPR025405">
    <property type="entry name" value="DUF4131"/>
</dbReference>
<feature type="transmembrane region" description="Helical" evidence="6">
    <location>
        <begin position="123"/>
        <end position="146"/>
    </location>
</feature>